<dbReference type="CDD" id="cd19958">
    <property type="entry name" value="pyocin_knob"/>
    <property type="match status" value="1"/>
</dbReference>
<dbReference type="Pfam" id="PF13884">
    <property type="entry name" value="Peptidase_S74"/>
    <property type="match status" value="1"/>
</dbReference>
<dbReference type="InterPro" id="IPR030392">
    <property type="entry name" value="S74_ICA"/>
</dbReference>
<comment type="caution">
    <text evidence="2">The sequence shown here is derived from an EMBL/GenBank/DDBJ whole genome shotgun (WGS) entry which is preliminary data.</text>
</comment>
<proteinExistence type="predicted"/>
<name>A0ABX3CEP7_9NEIS</name>
<evidence type="ECO:0000313" key="3">
    <source>
        <dbReference type="Proteomes" id="UP000180280"/>
    </source>
</evidence>
<evidence type="ECO:0000313" key="2">
    <source>
        <dbReference type="EMBL" id="OHX20520.1"/>
    </source>
</evidence>
<keyword evidence="3" id="KW-1185">Reference proteome</keyword>
<protein>
    <recommendedName>
        <fullName evidence="1">Peptidase S74 domain-containing protein</fullName>
    </recommendedName>
</protein>
<organism evidence="2 3">
    <name type="scientific">Chromobacterium sphagni</name>
    <dbReference type="NCBI Taxonomy" id="1903179"/>
    <lineage>
        <taxon>Bacteria</taxon>
        <taxon>Pseudomonadati</taxon>
        <taxon>Pseudomonadota</taxon>
        <taxon>Betaproteobacteria</taxon>
        <taxon>Neisseriales</taxon>
        <taxon>Chromobacteriaceae</taxon>
        <taxon>Chromobacterium</taxon>
    </lineage>
</organism>
<evidence type="ECO:0000259" key="1">
    <source>
        <dbReference type="PROSITE" id="PS51688"/>
    </source>
</evidence>
<dbReference type="PROSITE" id="PS51688">
    <property type="entry name" value="ICA"/>
    <property type="match status" value="1"/>
</dbReference>
<sequence length="798" mass="82844">MSVKQGGLDVTGAATSWAGQVNQGDILLGPDGRLYEIAGVDEGGALLKLRTPYLGGNADKQAYAIVRNFTGSPLGEVAAELAKMQRRWMTTLAGFRDVLFSDQPQATLYDELGGARMVMPWPAIDKAAKDGLAAMEAARRVVVDNSADLIASRNAAAVSAKASGDSAAAAEASARAAKANEDAARKSADFAATSEKQSGINREASAASASAAAQSEAKAAASAGVLSGAAAAVEEARALVDGLDARFATPAQVNAAVARVVDGAPGQLDTLKELSAALGNDKDFAANLTAAMAKKLEAGDLASVGLGGNAQNVRAGALTDKRPNGFYHAQADEGNGVAGAPGRGGNGMFMVNFLSDKWGTLTYRAWGGEVYEARLENGVWSGFNRHWHSGNDAPLSMFRGELVDKVDLNTLQQNGWWRQRMNANAASGANYPSGDAGALSVCNAENMTFQQYQTFSTERPRLYLRSRYNETWGKWCQIWHSGNHGAGSGLDADTLDGLQGADLLTVGSEQLVTGAKTFGKSIQANAAGGSLEAWGGTARGPALQLNCSDAAQAYAVWRAGKPGGRQLAALDVCAGGDDKPVAVVLHLSGPGVAANAHAWTGSDYAAAGNILAGGKLVSGNINANSTGGTNSSLEVRNVPSSAGDEGMASMAFHCQGAYAVKLGLRADGFFGLGGWSAGPWRWFVNAANGDMTAAGNVTWFSDARLKTDITRIPDALERVCRLNGYTFTRMDTGARQVGLIAQEVREVQPEAVIEAADENKTLTVAYGNLAGLFVEAIKAQQLQIAQLMARVAQLEAAA</sequence>
<dbReference type="Proteomes" id="UP000180280">
    <property type="component" value="Unassembled WGS sequence"/>
</dbReference>
<reference evidence="2 3" key="1">
    <citation type="submission" date="2016-09" db="EMBL/GenBank/DDBJ databases">
        <title>Chromobacterium muskegensis sp. nov., an insecticidal bacterium isolated from Sphagnum bogs.</title>
        <authorList>
            <person name="Sparks M.E."/>
            <person name="Blackburn M.B."/>
            <person name="Gundersen-Rindal D.E."/>
            <person name="Mitchell A."/>
            <person name="Farrar R."/>
            <person name="Kuhar D."/>
        </authorList>
    </citation>
    <scope>NUCLEOTIDE SEQUENCE [LARGE SCALE GENOMIC DNA]</scope>
    <source>
        <strain evidence="2 3">14B-1</strain>
    </source>
</reference>
<gene>
    <name evidence="2" type="ORF">BI344_08655</name>
</gene>
<accession>A0ABX3CEP7</accession>
<dbReference type="EMBL" id="MKCT01000017">
    <property type="protein sequence ID" value="OHX20520.1"/>
    <property type="molecule type" value="Genomic_DNA"/>
</dbReference>
<feature type="domain" description="Peptidase S74" evidence="1">
    <location>
        <begin position="701"/>
        <end position="791"/>
    </location>
</feature>